<evidence type="ECO:0000313" key="3">
    <source>
        <dbReference type="EMBL" id="WNF32600.1"/>
    </source>
</evidence>
<keyword evidence="1" id="KW-0812">Transmembrane</keyword>
<evidence type="ECO:0000259" key="2">
    <source>
        <dbReference type="Pfam" id="PF07853"/>
    </source>
</evidence>
<evidence type="ECO:0000256" key="1">
    <source>
        <dbReference type="SAM" id="Phobius"/>
    </source>
</evidence>
<dbReference type="Pfam" id="PF07853">
    <property type="entry name" value="DUF1648"/>
    <property type="match status" value="1"/>
</dbReference>
<proteinExistence type="predicted"/>
<dbReference type="EMBL" id="CP134501">
    <property type="protein sequence ID" value="WNF32600.1"/>
    <property type="molecule type" value="Genomic_DNA"/>
</dbReference>
<feature type="domain" description="DUF1648" evidence="2">
    <location>
        <begin position="53"/>
        <end position="94"/>
    </location>
</feature>
<accession>A0ABY9W8Z3</accession>
<organism evidence="3 4">
    <name type="scientific">Aeribacillus composti</name>
    <dbReference type="NCBI Taxonomy" id="1868734"/>
    <lineage>
        <taxon>Bacteria</taxon>
        <taxon>Bacillati</taxon>
        <taxon>Bacillota</taxon>
        <taxon>Bacilli</taxon>
        <taxon>Bacillales</taxon>
        <taxon>Bacillaceae</taxon>
        <taxon>Aeribacillus</taxon>
    </lineage>
</organism>
<dbReference type="GeneID" id="301127364"/>
<sequence>MSNRILQLRLNETQQTVNTYENIDNGKTEVFSVEKKKKIENVLLTLSIIGLSAMFIYVIFIWEHLPDTIPRHFNFKGEPDGFGGKGFILVLPFTGLGIFVLTTLLSRIPDAFYYQYNATKEQKKLLYNQGRIFIRLLQAEVVYFFLFGVWRTAQVALGKADGLGVFPLYIFLIVILGTSIYFAFRTNKVLKETR</sequence>
<gene>
    <name evidence="3" type="ORF">RI196_15325</name>
</gene>
<keyword evidence="1" id="KW-0472">Membrane</keyword>
<feature type="transmembrane region" description="Helical" evidence="1">
    <location>
        <begin position="82"/>
        <end position="105"/>
    </location>
</feature>
<dbReference type="InterPro" id="IPR012867">
    <property type="entry name" value="DUF1648"/>
</dbReference>
<name>A0ABY9W8Z3_9BACI</name>
<dbReference type="Proteomes" id="UP001303701">
    <property type="component" value="Chromosome"/>
</dbReference>
<evidence type="ECO:0000313" key="4">
    <source>
        <dbReference type="Proteomes" id="UP001303701"/>
    </source>
</evidence>
<reference evidence="3 4" key="1">
    <citation type="submission" date="2023-09" db="EMBL/GenBank/DDBJ databases">
        <title>Different Types of Thermotolerant Ring-Cleaving Dioxygenases derived from Aeribacillus composti HB-1 applied for multiple aromatic hydrocarbons removal.</title>
        <authorList>
            <person name="Cao L."/>
            <person name="Li M."/>
            <person name="Ma T."/>
        </authorList>
    </citation>
    <scope>NUCLEOTIDE SEQUENCE [LARGE SCALE GENOMIC DNA]</scope>
    <source>
        <strain evidence="3 4">HB-1</strain>
    </source>
</reference>
<feature type="transmembrane region" description="Helical" evidence="1">
    <location>
        <begin position="162"/>
        <end position="184"/>
    </location>
</feature>
<feature type="transmembrane region" description="Helical" evidence="1">
    <location>
        <begin position="132"/>
        <end position="150"/>
    </location>
</feature>
<keyword evidence="4" id="KW-1185">Reference proteome</keyword>
<dbReference type="RefSeq" id="WP_311066467.1">
    <property type="nucleotide sequence ID" value="NZ_CP134501.1"/>
</dbReference>
<protein>
    <submittedName>
        <fullName evidence="3">DUF1648 domain-containing protein</fullName>
    </submittedName>
</protein>
<feature type="transmembrane region" description="Helical" evidence="1">
    <location>
        <begin position="42"/>
        <end position="62"/>
    </location>
</feature>
<keyword evidence="1" id="KW-1133">Transmembrane helix</keyword>